<evidence type="ECO:0000256" key="1">
    <source>
        <dbReference type="ARBA" id="ARBA00022734"/>
    </source>
</evidence>
<proteinExistence type="predicted"/>
<dbReference type="AlphaFoldDB" id="A0A8D0H7M1"/>
<dbReference type="GO" id="GO:0097193">
    <property type="term" value="P:intrinsic apoptotic signaling pathway"/>
    <property type="evidence" value="ECO:0007669"/>
    <property type="project" value="TreeGrafter"/>
</dbReference>
<evidence type="ECO:0000313" key="4">
    <source>
        <dbReference type="Ensembl" id="ENSSPUP00000016517.1"/>
    </source>
</evidence>
<feature type="domain" description="Galectin" evidence="3">
    <location>
        <begin position="26"/>
        <end position="162"/>
    </location>
</feature>
<dbReference type="SUPFAM" id="SSF49899">
    <property type="entry name" value="Concanavalin A-like lectins/glucanases"/>
    <property type="match status" value="2"/>
</dbReference>
<dbReference type="InterPro" id="IPR044156">
    <property type="entry name" value="Galectin-like"/>
</dbReference>
<dbReference type="Ensembl" id="ENSSPUT00000017595.1">
    <property type="protein sequence ID" value="ENSSPUP00000016517.1"/>
    <property type="gene ID" value="ENSSPUG00000012784.1"/>
</dbReference>
<reference evidence="4" key="2">
    <citation type="submission" date="2025-09" db="UniProtKB">
        <authorList>
            <consortium name="Ensembl"/>
        </authorList>
    </citation>
    <scope>IDENTIFICATION</scope>
</reference>
<dbReference type="Proteomes" id="UP000694392">
    <property type="component" value="Unplaced"/>
</dbReference>
<dbReference type="SMART" id="SM00276">
    <property type="entry name" value="GLECT"/>
    <property type="match status" value="1"/>
</dbReference>
<accession>A0A8D0H7M1</accession>
<sequence>QLPGSQLLPMAPFILQPPVFHPVLPYITTIFGGLTPGKMVLVQGVVLMEAERFQVDFQSGCNLKPRPDIIVHFNPRGHWLDVNGQHFLQYCYRLPLARVNTLGVFGDIFVKAIAFLPGNPFDVSRPGYLITPLLFLSSSELAMPYTCLLPGGLVPGNTITVRALVDEDPMELSLSLKEDLAHIPLMLRACFRDRTLTWESFSNETQGSGRQIVSCFPFLPPSLLRGRSTRKVRLASTKRWTERTATERGIPTR</sequence>
<dbReference type="GO" id="GO:0030395">
    <property type="term" value="F:lactose binding"/>
    <property type="evidence" value="ECO:0007669"/>
    <property type="project" value="TreeGrafter"/>
</dbReference>
<dbReference type="GeneTree" id="ENSGT00940000161499"/>
<dbReference type="PANTHER" id="PTHR11346">
    <property type="entry name" value="GALECTIN"/>
    <property type="match status" value="1"/>
</dbReference>
<dbReference type="SMART" id="SM00908">
    <property type="entry name" value="Gal-bind_lectin"/>
    <property type="match status" value="1"/>
</dbReference>
<dbReference type="InterPro" id="IPR001079">
    <property type="entry name" value="Galectin_CRD"/>
</dbReference>
<keyword evidence="1 2" id="KW-0430">Lectin</keyword>
<evidence type="ECO:0000259" key="3">
    <source>
        <dbReference type="PROSITE" id="PS51304"/>
    </source>
</evidence>
<dbReference type="Pfam" id="PF00337">
    <property type="entry name" value="Gal-bind_lectin"/>
    <property type="match status" value="1"/>
</dbReference>
<name>A0A8D0H7M1_SPHPU</name>
<dbReference type="PANTHER" id="PTHR11346:SF111">
    <property type="entry name" value="GALECTIN-12"/>
    <property type="match status" value="1"/>
</dbReference>
<dbReference type="GO" id="GO:0005737">
    <property type="term" value="C:cytoplasm"/>
    <property type="evidence" value="ECO:0007669"/>
    <property type="project" value="TreeGrafter"/>
</dbReference>
<keyword evidence="5" id="KW-1185">Reference proteome</keyword>
<dbReference type="Gene3D" id="2.60.120.200">
    <property type="match status" value="3"/>
</dbReference>
<evidence type="ECO:0000313" key="5">
    <source>
        <dbReference type="Proteomes" id="UP000694392"/>
    </source>
</evidence>
<organism evidence="4 5">
    <name type="scientific">Sphenodon punctatus</name>
    <name type="common">Tuatara</name>
    <name type="synonym">Hatteria punctata</name>
    <dbReference type="NCBI Taxonomy" id="8508"/>
    <lineage>
        <taxon>Eukaryota</taxon>
        <taxon>Metazoa</taxon>
        <taxon>Chordata</taxon>
        <taxon>Craniata</taxon>
        <taxon>Vertebrata</taxon>
        <taxon>Euteleostomi</taxon>
        <taxon>Lepidosauria</taxon>
        <taxon>Sphenodontia</taxon>
        <taxon>Sphenodontidae</taxon>
        <taxon>Sphenodon</taxon>
    </lineage>
</organism>
<protein>
    <recommendedName>
        <fullName evidence="2">Galectin</fullName>
    </recommendedName>
</protein>
<evidence type="ECO:0000256" key="2">
    <source>
        <dbReference type="RuleBase" id="RU102079"/>
    </source>
</evidence>
<reference evidence="4" key="1">
    <citation type="submission" date="2025-08" db="UniProtKB">
        <authorList>
            <consortium name="Ensembl"/>
        </authorList>
    </citation>
    <scope>IDENTIFICATION</scope>
</reference>
<dbReference type="PROSITE" id="PS51304">
    <property type="entry name" value="GALECTIN"/>
    <property type="match status" value="1"/>
</dbReference>
<dbReference type="InterPro" id="IPR013320">
    <property type="entry name" value="ConA-like_dom_sf"/>
</dbReference>
<dbReference type="CDD" id="cd00070">
    <property type="entry name" value="GLECT"/>
    <property type="match status" value="1"/>
</dbReference>